<reference evidence="1 2" key="1">
    <citation type="submission" date="2022-06" db="EMBL/GenBank/DDBJ databases">
        <title>New Species of the Genus Actinoplanes, ActinopZanes ferrugineus.</title>
        <authorList>
            <person name="Ding P."/>
        </authorList>
    </citation>
    <scope>NUCLEOTIDE SEQUENCE [LARGE SCALE GENOMIC DNA]</scope>
    <source>
        <strain evidence="1 2">TRM88003</strain>
    </source>
</reference>
<evidence type="ECO:0000313" key="1">
    <source>
        <dbReference type="EMBL" id="MCO8273704.1"/>
    </source>
</evidence>
<accession>A0ABT1DSA2</accession>
<evidence type="ECO:0008006" key="3">
    <source>
        <dbReference type="Google" id="ProtNLM"/>
    </source>
</evidence>
<comment type="caution">
    <text evidence="1">The sequence shown here is derived from an EMBL/GenBank/DDBJ whole genome shotgun (WGS) entry which is preliminary data.</text>
</comment>
<dbReference type="EMBL" id="JAMYJR010000027">
    <property type="protein sequence ID" value="MCO8273704.1"/>
    <property type="molecule type" value="Genomic_DNA"/>
</dbReference>
<protein>
    <recommendedName>
        <fullName evidence="3">Knr4/Smi1-like domain-containing protein</fullName>
    </recommendedName>
</protein>
<proteinExistence type="predicted"/>
<organism evidence="1 2">
    <name type="scientific">Paractinoplanes aksuensis</name>
    <dbReference type="NCBI Taxonomy" id="2939490"/>
    <lineage>
        <taxon>Bacteria</taxon>
        <taxon>Bacillati</taxon>
        <taxon>Actinomycetota</taxon>
        <taxon>Actinomycetes</taxon>
        <taxon>Micromonosporales</taxon>
        <taxon>Micromonosporaceae</taxon>
        <taxon>Paractinoplanes</taxon>
    </lineage>
</organism>
<gene>
    <name evidence="1" type="ORF">M1L60_24210</name>
</gene>
<dbReference type="RefSeq" id="WP_253239783.1">
    <property type="nucleotide sequence ID" value="NZ_JAMYJR010000027.1"/>
</dbReference>
<dbReference type="InterPro" id="IPR037883">
    <property type="entry name" value="Knr4/Smi1-like_sf"/>
</dbReference>
<evidence type="ECO:0000313" key="2">
    <source>
        <dbReference type="Proteomes" id="UP001523369"/>
    </source>
</evidence>
<dbReference type="Proteomes" id="UP001523369">
    <property type="component" value="Unassembled WGS sequence"/>
</dbReference>
<dbReference type="SUPFAM" id="SSF160631">
    <property type="entry name" value="SMI1/KNR4-like"/>
    <property type="match status" value="1"/>
</dbReference>
<dbReference type="Gene3D" id="3.40.1580.10">
    <property type="entry name" value="SMI1/KNR4-like"/>
    <property type="match status" value="1"/>
</dbReference>
<sequence>MDALSTLAAVLNLPGPGRPASASRDWAVTETSLGAELPRDYKRFVDTYGPGVIDDHLVVCAPGGIGDWTDLLENNEMAQESCRIWFGGGDTSGAWPLGDSARWEGEDVPDWFRAGDDLISWGATPNGDFLYWHIRPGVAADDHPVVLRERGPYFERFEAGFAATLTGLLTGAISSFYLSRWLKAPHSYTRVPAV</sequence>
<keyword evidence="2" id="KW-1185">Reference proteome</keyword>
<name>A0ABT1DSA2_9ACTN</name>